<keyword evidence="3" id="KW-0067">ATP-binding</keyword>
<organism evidence="6 7">
    <name type="scientific">Eleusine coracana subsp. coracana</name>
    <dbReference type="NCBI Taxonomy" id="191504"/>
    <lineage>
        <taxon>Eukaryota</taxon>
        <taxon>Viridiplantae</taxon>
        <taxon>Streptophyta</taxon>
        <taxon>Embryophyta</taxon>
        <taxon>Tracheophyta</taxon>
        <taxon>Spermatophyta</taxon>
        <taxon>Magnoliopsida</taxon>
        <taxon>Liliopsida</taxon>
        <taxon>Poales</taxon>
        <taxon>Poaceae</taxon>
        <taxon>PACMAD clade</taxon>
        <taxon>Chloridoideae</taxon>
        <taxon>Cynodonteae</taxon>
        <taxon>Eleusininae</taxon>
        <taxon>Eleusine</taxon>
    </lineage>
</organism>
<dbReference type="GO" id="GO:0016405">
    <property type="term" value="F:CoA-ligase activity"/>
    <property type="evidence" value="ECO:0007669"/>
    <property type="project" value="TreeGrafter"/>
</dbReference>
<reference evidence="6" key="2">
    <citation type="submission" date="2021-12" db="EMBL/GenBank/DDBJ databases">
        <title>Resequencing data analysis of finger millet.</title>
        <authorList>
            <person name="Hatakeyama M."/>
            <person name="Aluri S."/>
            <person name="Balachadran M.T."/>
            <person name="Sivarajan S.R."/>
            <person name="Poveda L."/>
            <person name="Shimizu-Inatsugi R."/>
            <person name="Schlapbach R."/>
            <person name="Sreeman S.M."/>
            <person name="Shimizu K.K."/>
        </authorList>
    </citation>
    <scope>NUCLEOTIDE SEQUENCE</scope>
</reference>
<evidence type="ECO:0000256" key="4">
    <source>
        <dbReference type="SAM" id="MobiDB-lite"/>
    </source>
</evidence>
<evidence type="ECO:0000259" key="5">
    <source>
        <dbReference type="Pfam" id="PF00501"/>
    </source>
</evidence>
<dbReference type="Pfam" id="PF00501">
    <property type="entry name" value="AMP-binding"/>
    <property type="match status" value="1"/>
</dbReference>
<feature type="region of interest" description="Disordered" evidence="4">
    <location>
        <begin position="1"/>
        <end position="28"/>
    </location>
</feature>
<dbReference type="Proteomes" id="UP001054889">
    <property type="component" value="Unassembled WGS sequence"/>
</dbReference>
<dbReference type="EMBL" id="BQKI01000090">
    <property type="protein sequence ID" value="GJN36792.1"/>
    <property type="molecule type" value="Genomic_DNA"/>
</dbReference>
<feature type="compositionally biased region" description="Basic and acidic residues" evidence="4">
    <location>
        <begin position="219"/>
        <end position="239"/>
    </location>
</feature>
<dbReference type="GO" id="GO:0016878">
    <property type="term" value="F:acid-thiol ligase activity"/>
    <property type="evidence" value="ECO:0007669"/>
    <property type="project" value="UniProtKB-ARBA"/>
</dbReference>
<reference evidence="6" key="1">
    <citation type="journal article" date="2018" name="DNA Res.">
        <title>Multiple hybrid de novo genome assembly of finger millet, an orphan allotetraploid crop.</title>
        <authorList>
            <person name="Hatakeyama M."/>
            <person name="Aluri S."/>
            <person name="Balachadran M.T."/>
            <person name="Sivarajan S.R."/>
            <person name="Patrignani A."/>
            <person name="Gruter S."/>
            <person name="Poveda L."/>
            <person name="Shimizu-Inatsugi R."/>
            <person name="Baeten J."/>
            <person name="Francoijs K.J."/>
            <person name="Nataraja K.N."/>
            <person name="Reddy Y.A.N."/>
            <person name="Phadnis S."/>
            <person name="Ravikumar R.L."/>
            <person name="Schlapbach R."/>
            <person name="Sreeman S.M."/>
            <person name="Shimizu K.K."/>
        </authorList>
    </citation>
    <scope>NUCLEOTIDE SEQUENCE</scope>
</reference>
<dbReference type="AlphaFoldDB" id="A0AAV5FQ54"/>
<comment type="caution">
    <text evidence="6">The sequence shown here is derived from an EMBL/GenBank/DDBJ whole genome shotgun (WGS) entry which is preliminary data.</text>
</comment>
<evidence type="ECO:0000313" key="6">
    <source>
        <dbReference type="EMBL" id="GJN36792.1"/>
    </source>
</evidence>
<keyword evidence="7" id="KW-1185">Reference proteome</keyword>
<accession>A0AAV5FQ54</accession>
<protein>
    <recommendedName>
        <fullName evidence="5">AMP-dependent synthetase/ligase domain-containing protein</fullName>
    </recommendedName>
</protein>
<keyword evidence="2" id="KW-0547">Nucleotide-binding</keyword>
<sequence length="255" mass="26846">MGSLEQQQKPDEPAPAAAAAEAASPETKEEEIIFRSKLPDIAITNTLPLHRYCFERLPEVFTRPCLIDAATGAVHTYGEVDRLSRRLAAALRRPPVGLRRGGVVMNLLLNSAEFVVAFFAASRAGAAVTTANPISTPRDIAAQIAASGATVVITESLAADKLPTDAGLTIILTDQHRDGCLHFWDDVIASVPDDDEDAIAGDEDTGFSPDDVAGAAVLVRHDGPAQGRDADTPGPEHQRGAAGGRGQPQHRLHGG</sequence>
<proteinExistence type="predicted"/>
<name>A0AAV5FQ54_ELECO</name>
<dbReference type="SUPFAM" id="SSF56801">
    <property type="entry name" value="Acetyl-CoA synthetase-like"/>
    <property type="match status" value="1"/>
</dbReference>
<dbReference type="GO" id="GO:0005524">
    <property type="term" value="F:ATP binding"/>
    <property type="evidence" value="ECO:0007669"/>
    <property type="project" value="UniProtKB-KW"/>
</dbReference>
<feature type="compositionally biased region" description="Low complexity" evidence="4">
    <location>
        <begin position="14"/>
        <end position="25"/>
    </location>
</feature>
<dbReference type="Gene3D" id="3.40.50.12780">
    <property type="entry name" value="N-terminal domain of ligase-like"/>
    <property type="match status" value="1"/>
</dbReference>
<evidence type="ECO:0000256" key="2">
    <source>
        <dbReference type="ARBA" id="ARBA00022741"/>
    </source>
</evidence>
<dbReference type="PANTHER" id="PTHR24096">
    <property type="entry name" value="LONG-CHAIN-FATTY-ACID--COA LIGASE"/>
    <property type="match status" value="1"/>
</dbReference>
<evidence type="ECO:0000256" key="1">
    <source>
        <dbReference type="ARBA" id="ARBA00022598"/>
    </source>
</evidence>
<dbReference type="PANTHER" id="PTHR24096:SF217">
    <property type="entry name" value="4-COUMARATE--COA LIGASE 1"/>
    <property type="match status" value="1"/>
</dbReference>
<evidence type="ECO:0000256" key="3">
    <source>
        <dbReference type="ARBA" id="ARBA00022840"/>
    </source>
</evidence>
<gene>
    <name evidence="6" type="primary">gb25688</name>
    <name evidence="6" type="ORF">PR202_gb25688</name>
</gene>
<dbReference type="InterPro" id="IPR000873">
    <property type="entry name" value="AMP-dep_synth/lig_dom"/>
</dbReference>
<dbReference type="InterPro" id="IPR042099">
    <property type="entry name" value="ANL_N_sf"/>
</dbReference>
<feature type="domain" description="AMP-dependent synthetase/ligase" evidence="5">
    <location>
        <begin position="63"/>
        <end position="174"/>
    </location>
</feature>
<keyword evidence="1" id="KW-0436">Ligase</keyword>
<feature type="region of interest" description="Disordered" evidence="4">
    <location>
        <begin position="218"/>
        <end position="255"/>
    </location>
</feature>
<evidence type="ECO:0000313" key="7">
    <source>
        <dbReference type="Proteomes" id="UP001054889"/>
    </source>
</evidence>